<feature type="signal peptide" evidence="1">
    <location>
        <begin position="1"/>
        <end position="29"/>
    </location>
</feature>
<dbReference type="EMBL" id="LS992241">
    <property type="protein sequence ID" value="SYX84398.1"/>
    <property type="molecule type" value="Genomic_DNA"/>
</dbReference>
<dbReference type="RefSeq" id="WP_138186333.1">
    <property type="nucleotide sequence ID" value="NZ_LS992241.1"/>
</dbReference>
<dbReference type="AlphaFoldDB" id="A0A383RBQ6"/>
<gene>
    <name evidence="3" type="ORF">PBLR_12820</name>
</gene>
<name>A0A383RBQ6_PAEAL</name>
<keyword evidence="1" id="KW-0732">Signal</keyword>
<dbReference type="Proteomes" id="UP000304148">
    <property type="component" value="Chromosome"/>
</dbReference>
<accession>A0A383RBQ6</accession>
<dbReference type="PROSITE" id="PS51257">
    <property type="entry name" value="PROKAR_LIPOPROTEIN"/>
    <property type="match status" value="1"/>
</dbReference>
<sequence>MLNNKSKLIVLTMAIGAMLLAGCGNSTSASGGHEGHTGHGSSDKQDSKNEMVAMIKVNLQVPEEVKINEAVTISAQVTQEEKAVDDADKVEFELWLDGAEHEKIEGKLYKDGTYQIEKTFDKAGTYTVISHVTARDMHSMPKKQFTVK</sequence>
<feature type="domain" description="YtkA-like" evidence="2">
    <location>
        <begin position="55"/>
        <end position="131"/>
    </location>
</feature>
<organism evidence="3 4">
    <name type="scientific">Paenibacillus alvei</name>
    <name type="common">Bacillus alvei</name>
    <dbReference type="NCBI Taxonomy" id="44250"/>
    <lineage>
        <taxon>Bacteria</taxon>
        <taxon>Bacillati</taxon>
        <taxon>Bacillota</taxon>
        <taxon>Bacilli</taxon>
        <taxon>Bacillales</taxon>
        <taxon>Paenibacillaceae</taxon>
        <taxon>Paenibacillus</taxon>
    </lineage>
</organism>
<evidence type="ECO:0000259" key="2">
    <source>
        <dbReference type="Pfam" id="PF13115"/>
    </source>
</evidence>
<reference evidence="4" key="1">
    <citation type="submission" date="2018-08" db="EMBL/GenBank/DDBJ databases">
        <authorList>
            <person name="Chevrot R."/>
        </authorList>
    </citation>
    <scope>NUCLEOTIDE SEQUENCE [LARGE SCALE GENOMIC DNA]</scope>
</reference>
<evidence type="ECO:0000313" key="3">
    <source>
        <dbReference type="EMBL" id="SYX84398.1"/>
    </source>
</evidence>
<feature type="chain" id="PRO_5039267588" description="YtkA-like domain-containing protein" evidence="1">
    <location>
        <begin position="30"/>
        <end position="148"/>
    </location>
</feature>
<dbReference type="Pfam" id="PF13115">
    <property type="entry name" value="YtkA"/>
    <property type="match status" value="1"/>
</dbReference>
<dbReference type="InterPro" id="IPR032693">
    <property type="entry name" value="YtkA-like_dom"/>
</dbReference>
<evidence type="ECO:0000313" key="4">
    <source>
        <dbReference type="Proteomes" id="UP000304148"/>
    </source>
</evidence>
<proteinExistence type="predicted"/>
<evidence type="ECO:0000256" key="1">
    <source>
        <dbReference type="SAM" id="SignalP"/>
    </source>
</evidence>
<protein>
    <recommendedName>
        <fullName evidence="2">YtkA-like domain-containing protein</fullName>
    </recommendedName>
</protein>